<evidence type="ECO:0000256" key="1">
    <source>
        <dbReference type="ARBA" id="ARBA00005589"/>
    </source>
</evidence>
<evidence type="ECO:0000256" key="3">
    <source>
        <dbReference type="ARBA" id="ARBA00023274"/>
    </source>
</evidence>
<sequence length="74" mass="8779">MKQQQLKKDKQCHFCVNNLKEVDYKDPQLLRRFLNSYSKILPKKRTGVCSKHQRKIATAVKRARILALIPFLPR</sequence>
<keyword evidence="2 4" id="KW-0689">Ribosomal protein</keyword>
<name>A0A2M6WLA3_9BACT</name>
<comment type="subunit">
    <text evidence="4">Part of the 30S ribosomal subunit. Forms a tight heterodimer with protein bS6.</text>
</comment>
<dbReference type="PANTHER" id="PTHR13479:SF40">
    <property type="entry name" value="SMALL RIBOSOMAL SUBUNIT PROTEIN BS18M"/>
    <property type="match status" value="1"/>
</dbReference>
<reference evidence="7" key="1">
    <citation type="submission" date="2017-09" db="EMBL/GenBank/DDBJ databases">
        <title>Depth-based differentiation of microbial function through sediment-hosted aquifers and enrichment of novel symbionts in the deep terrestrial subsurface.</title>
        <authorList>
            <person name="Probst A.J."/>
            <person name="Ladd B."/>
            <person name="Jarett J.K."/>
            <person name="Geller-Mcgrath D.E."/>
            <person name="Sieber C.M.K."/>
            <person name="Emerson J.B."/>
            <person name="Anantharaman K."/>
            <person name="Thomas B.C."/>
            <person name="Malmstrom R."/>
            <person name="Stieglmeier M."/>
            <person name="Klingl A."/>
            <person name="Woyke T."/>
            <person name="Ryan C.M."/>
            <person name="Banfield J.F."/>
        </authorList>
    </citation>
    <scope>NUCLEOTIDE SEQUENCE [LARGE SCALE GENOMIC DNA]</scope>
</reference>
<dbReference type="PRINTS" id="PR00974">
    <property type="entry name" value="RIBOSOMALS18"/>
</dbReference>
<dbReference type="NCBIfam" id="TIGR00165">
    <property type="entry name" value="S18"/>
    <property type="match status" value="1"/>
</dbReference>
<dbReference type="PANTHER" id="PTHR13479">
    <property type="entry name" value="30S RIBOSOMAL PROTEIN S18"/>
    <property type="match status" value="1"/>
</dbReference>
<proteinExistence type="inferred from homology"/>
<dbReference type="Gene3D" id="4.10.640.10">
    <property type="entry name" value="Ribosomal protein S18"/>
    <property type="match status" value="1"/>
</dbReference>
<keyword evidence="3 4" id="KW-0687">Ribonucleoprotein</keyword>
<protein>
    <recommendedName>
        <fullName evidence="4">Small ribosomal subunit protein bS18</fullName>
    </recommendedName>
</protein>
<dbReference type="Pfam" id="PF01084">
    <property type="entry name" value="Ribosomal_S18"/>
    <property type="match status" value="1"/>
</dbReference>
<comment type="function">
    <text evidence="4">Binds as a heterodimer with protein bS6 to the central domain of the 16S rRNA, where it helps stabilize the platform of the 30S subunit.</text>
</comment>
<dbReference type="SUPFAM" id="SSF46911">
    <property type="entry name" value="Ribosomal protein S18"/>
    <property type="match status" value="1"/>
</dbReference>
<keyword evidence="4" id="KW-0694">RNA-binding</keyword>
<evidence type="ECO:0000256" key="4">
    <source>
        <dbReference type="HAMAP-Rule" id="MF_00270"/>
    </source>
</evidence>
<dbReference type="GO" id="GO:0022627">
    <property type="term" value="C:cytosolic small ribosomal subunit"/>
    <property type="evidence" value="ECO:0007669"/>
    <property type="project" value="TreeGrafter"/>
</dbReference>
<comment type="similarity">
    <text evidence="1 4 5">Belongs to the bacterial ribosomal protein bS18 family.</text>
</comment>
<dbReference type="GO" id="GO:0006412">
    <property type="term" value="P:translation"/>
    <property type="evidence" value="ECO:0007669"/>
    <property type="project" value="UniProtKB-UniRule"/>
</dbReference>
<dbReference type="InterPro" id="IPR001648">
    <property type="entry name" value="Ribosomal_bS18"/>
</dbReference>
<dbReference type="GO" id="GO:0003735">
    <property type="term" value="F:structural constituent of ribosome"/>
    <property type="evidence" value="ECO:0007669"/>
    <property type="project" value="InterPro"/>
</dbReference>
<evidence type="ECO:0000256" key="2">
    <source>
        <dbReference type="ARBA" id="ARBA00022980"/>
    </source>
</evidence>
<accession>A0A2M6WLA3</accession>
<organism evidence="6 7">
    <name type="scientific">Candidatus Falkowbacteria bacterium CG10_big_fil_rev_8_21_14_0_10_43_11</name>
    <dbReference type="NCBI Taxonomy" id="1974568"/>
    <lineage>
        <taxon>Bacteria</taxon>
        <taxon>Candidatus Falkowiibacteriota</taxon>
    </lineage>
</organism>
<dbReference type="GO" id="GO:0070181">
    <property type="term" value="F:small ribosomal subunit rRNA binding"/>
    <property type="evidence" value="ECO:0007669"/>
    <property type="project" value="TreeGrafter"/>
</dbReference>
<dbReference type="InterPro" id="IPR036870">
    <property type="entry name" value="Ribosomal_bS18_sf"/>
</dbReference>
<dbReference type="HAMAP" id="MF_00270">
    <property type="entry name" value="Ribosomal_bS18"/>
    <property type="match status" value="1"/>
</dbReference>
<dbReference type="Proteomes" id="UP000229335">
    <property type="component" value="Unassembled WGS sequence"/>
</dbReference>
<evidence type="ECO:0000313" key="6">
    <source>
        <dbReference type="EMBL" id="PIT93601.1"/>
    </source>
</evidence>
<keyword evidence="4" id="KW-0699">rRNA-binding</keyword>
<comment type="caution">
    <text evidence="6">The sequence shown here is derived from an EMBL/GenBank/DDBJ whole genome shotgun (WGS) entry which is preliminary data.</text>
</comment>
<dbReference type="EMBL" id="PFAS01000059">
    <property type="protein sequence ID" value="PIT93601.1"/>
    <property type="molecule type" value="Genomic_DNA"/>
</dbReference>
<gene>
    <name evidence="4 6" type="primary">rpsR</name>
    <name evidence="6" type="ORF">COU00_03440</name>
</gene>
<evidence type="ECO:0000256" key="5">
    <source>
        <dbReference type="RuleBase" id="RU003910"/>
    </source>
</evidence>
<evidence type="ECO:0000313" key="7">
    <source>
        <dbReference type="Proteomes" id="UP000229335"/>
    </source>
</evidence>
<dbReference type="AlphaFoldDB" id="A0A2M6WLA3"/>